<feature type="signal peptide" evidence="1">
    <location>
        <begin position="1"/>
        <end position="19"/>
    </location>
</feature>
<name>A0ABM7RET0_9BACT</name>
<protein>
    <submittedName>
        <fullName evidence="2">Uncharacterized protein</fullName>
    </submittedName>
</protein>
<dbReference type="Gene3D" id="2.60.120.200">
    <property type="match status" value="1"/>
</dbReference>
<organism evidence="2 3">
    <name type="scientific">Haloferula helveola</name>
    <dbReference type="NCBI Taxonomy" id="490095"/>
    <lineage>
        <taxon>Bacteria</taxon>
        <taxon>Pseudomonadati</taxon>
        <taxon>Verrucomicrobiota</taxon>
        <taxon>Verrucomicrobiia</taxon>
        <taxon>Verrucomicrobiales</taxon>
        <taxon>Verrucomicrobiaceae</taxon>
        <taxon>Haloferula</taxon>
    </lineage>
</organism>
<dbReference type="EMBL" id="AP024702">
    <property type="protein sequence ID" value="BCX47442.1"/>
    <property type="molecule type" value="Genomic_DNA"/>
</dbReference>
<feature type="chain" id="PRO_5046847117" evidence="1">
    <location>
        <begin position="20"/>
        <end position="303"/>
    </location>
</feature>
<accession>A0ABM7RET0</accession>
<reference evidence="2 3" key="1">
    <citation type="submission" date="2021-06" db="EMBL/GenBank/DDBJ databases">
        <title>Complete genome of Haloferula helveola possessing various polysaccharide degrading enzymes.</title>
        <authorList>
            <person name="Takami H."/>
            <person name="Huang C."/>
            <person name="Hamasaki K."/>
        </authorList>
    </citation>
    <scope>NUCLEOTIDE SEQUENCE [LARGE SCALE GENOMIC DNA]</scope>
    <source>
        <strain evidence="2 3">CN-1</strain>
    </source>
</reference>
<dbReference type="Proteomes" id="UP001374893">
    <property type="component" value="Chromosome"/>
</dbReference>
<dbReference type="RefSeq" id="WP_338689655.1">
    <property type="nucleotide sequence ID" value="NZ_AP024702.1"/>
</dbReference>
<sequence length="303" mass="34896">MKTLLAFALAATAVTSLPAQTLLLRSGFEDGTSFEKWKVLGTDRSLKPPNDWSAAGFGLTSLPDGKKENRAIERVTDSSDPNNIVLRNTHRKTTDKFSKTEIYRWSPYRWSDELFLRFKVRFPEHMKRIEQYEPGLQDHKWSKDFLVLTEFWMDAWPAPEDRVNLALFKEKGVGKTLHWAVSHSDTYKHGHHVRTWQDVSEDAIEFGRWYTIEMYVKVGDQDHGKVIWSYQPEGGKRVERVVKKETHAAGHAPPKNRINGLVFCKLYTGRPLLEWMTGQAGSPMVNDYDDVELWSGLPSKKGE</sequence>
<gene>
    <name evidence="2" type="ORF">HAHE_13500</name>
</gene>
<evidence type="ECO:0000256" key="1">
    <source>
        <dbReference type="SAM" id="SignalP"/>
    </source>
</evidence>
<evidence type="ECO:0000313" key="2">
    <source>
        <dbReference type="EMBL" id="BCX47442.1"/>
    </source>
</evidence>
<evidence type="ECO:0000313" key="3">
    <source>
        <dbReference type="Proteomes" id="UP001374893"/>
    </source>
</evidence>
<keyword evidence="3" id="KW-1185">Reference proteome</keyword>
<keyword evidence="1" id="KW-0732">Signal</keyword>
<proteinExistence type="predicted"/>